<dbReference type="RefSeq" id="WP_135476992.1">
    <property type="nucleotide sequence ID" value="NZ_SIJK02000005.1"/>
</dbReference>
<evidence type="ECO:0000313" key="2">
    <source>
        <dbReference type="EMBL" id="MBP1464921.1"/>
    </source>
</evidence>
<sequence>MSNVLGEFLDPIDALFTIFFSILFALLFTLSYGILIHHGVISSSFARGYGQELFLTIIGAVTAWGIIDGVLYVLGESLARRERYRLLQYVQTSNSEEEATTAIAYELDFILEPITSDEQRHALYHDIRAYLSQAEPQAVGIQREDIVGAVATVFLYVAAVLPSLLPLLLLPDNTALAIRISNVVSFIVIFATGYNWGLHTDMNPWKMGLLLASACLAMVLVAILLGG</sequence>
<feature type="transmembrane region" description="Helical" evidence="1">
    <location>
        <begin position="12"/>
        <end position="34"/>
    </location>
</feature>
<protein>
    <recommendedName>
        <fullName evidence="4">VIT family protein</fullName>
    </recommendedName>
</protein>
<evidence type="ECO:0000313" key="3">
    <source>
        <dbReference type="Proteomes" id="UP001193081"/>
    </source>
</evidence>
<accession>A0ABS4D653</accession>
<feature type="transmembrane region" description="Helical" evidence="1">
    <location>
        <begin position="176"/>
        <end position="196"/>
    </location>
</feature>
<proteinExistence type="predicted"/>
<keyword evidence="1" id="KW-1133">Transmembrane helix</keyword>
<keyword evidence="1" id="KW-0472">Membrane</keyword>
<comment type="caution">
    <text evidence="2">The sequence shown here is derived from an EMBL/GenBank/DDBJ whole genome shotgun (WGS) entry which is preliminary data.</text>
</comment>
<name>A0ABS4D653_9CHLR</name>
<keyword evidence="3" id="KW-1185">Reference proteome</keyword>
<feature type="transmembrane region" description="Helical" evidence="1">
    <location>
        <begin position="208"/>
        <end position="226"/>
    </location>
</feature>
<dbReference type="EMBL" id="SIJK02000005">
    <property type="protein sequence ID" value="MBP1464921.1"/>
    <property type="molecule type" value="Genomic_DNA"/>
</dbReference>
<evidence type="ECO:0000256" key="1">
    <source>
        <dbReference type="SAM" id="Phobius"/>
    </source>
</evidence>
<dbReference type="Proteomes" id="UP001193081">
    <property type="component" value="Unassembled WGS sequence"/>
</dbReference>
<gene>
    <name evidence="2" type="ORF">EYB53_004280</name>
</gene>
<feature type="transmembrane region" description="Helical" evidence="1">
    <location>
        <begin position="54"/>
        <end position="75"/>
    </location>
</feature>
<organism evidence="2 3">
    <name type="scientific">Candidatus Chloroploca mongolica</name>
    <dbReference type="NCBI Taxonomy" id="2528176"/>
    <lineage>
        <taxon>Bacteria</taxon>
        <taxon>Bacillati</taxon>
        <taxon>Chloroflexota</taxon>
        <taxon>Chloroflexia</taxon>
        <taxon>Chloroflexales</taxon>
        <taxon>Chloroflexineae</taxon>
        <taxon>Oscillochloridaceae</taxon>
        <taxon>Candidatus Chloroploca</taxon>
    </lineage>
</organism>
<feature type="transmembrane region" description="Helical" evidence="1">
    <location>
        <begin position="146"/>
        <end position="170"/>
    </location>
</feature>
<evidence type="ECO:0008006" key="4">
    <source>
        <dbReference type="Google" id="ProtNLM"/>
    </source>
</evidence>
<reference evidence="2 3" key="1">
    <citation type="submission" date="2021-03" db="EMBL/GenBank/DDBJ databases">
        <authorList>
            <person name="Grouzdev D.S."/>
        </authorList>
    </citation>
    <scope>NUCLEOTIDE SEQUENCE [LARGE SCALE GENOMIC DNA]</scope>
    <source>
        <strain evidence="2 3">M50-1</strain>
    </source>
</reference>
<keyword evidence="1" id="KW-0812">Transmembrane</keyword>